<proteinExistence type="predicted"/>
<organism evidence="1">
    <name type="scientific">marine sediment metagenome</name>
    <dbReference type="NCBI Taxonomy" id="412755"/>
    <lineage>
        <taxon>unclassified sequences</taxon>
        <taxon>metagenomes</taxon>
        <taxon>ecological metagenomes</taxon>
    </lineage>
</organism>
<comment type="caution">
    <text evidence="1">The sequence shown here is derived from an EMBL/GenBank/DDBJ whole genome shotgun (WGS) entry which is preliminary data.</text>
</comment>
<dbReference type="AlphaFoldDB" id="X1H2Y2"/>
<gene>
    <name evidence="1" type="ORF">S03H2_35371</name>
</gene>
<dbReference type="EMBL" id="BARU01021626">
    <property type="protein sequence ID" value="GAH48224.1"/>
    <property type="molecule type" value="Genomic_DNA"/>
</dbReference>
<reference evidence="1" key="1">
    <citation type="journal article" date="2014" name="Front. Microbiol.">
        <title>High frequency of phylogenetically diverse reductive dehalogenase-homologous genes in deep subseafloor sedimentary metagenomes.</title>
        <authorList>
            <person name="Kawai M."/>
            <person name="Futagami T."/>
            <person name="Toyoda A."/>
            <person name="Takaki Y."/>
            <person name="Nishi S."/>
            <person name="Hori S."/>
            <person name="Arai W."/>
            <person name="Tsubouchi T."/>
            <person name="Morono Y."/>
            <person name="Uchiyama I."/>
            <person name="Ito T."/>
            <person name="Fujiyama A."/>
            <person name="Inagaki F."/>
            <person name="Takami H."/>
        </authorList>
    </citation>
    <scope>NUCLEOTIDE SEQUENCE</scope>
    <source>
        <strain evidence="1">Expedition CK06-06</strain>
    </source>
</reference>
<protein>
    <submittedName>
        <fullName evidence="1">Uncharacterized protein</fullName>
    </submittedName>
</protein>
<evidence type="ECO:0000313" key="1">
    <source>
        <dbReference type="EMBL" id="GAH48224.1"/>
    </source>
</evidence>
<name>X1H2Y2_9ZZZZ</name>
<sequence length="183" mass="21984">MKMKTLENSKMLSPEKEVNETDEAQGLIDFVENFLDNHGRFPQPQELLKENNVICYYFGSLENLLRAAWLGQSPPPLRRDKKKRYCRHCSELLPQFRWFFCNDNCERRFAERDDEALREASEEIKRLVEKPRRRMWHKCKECGEKCKIFLPEPLEEPEAKVICKASPEYQRLSEIYTYPFKEK</sequence>
<accession>X1H2Y2</accession>